<keyword evidence="4" id="KW-0812">Transmembrane</keyword>
<organism evidence="6 7">
    <name type="scientific">Alkaliphilus metalliredigens (strain QYMF)</name>
    <dbReference type="NCBI Taxonomy" id="293826"/>
    <lineage>
        <taxon>Bacteria</taxon>
        <taxon>Bacillati</taxon>
        <taxon>Bacillota</taxon>
        <taxon>Clostridia</taxon>
        <taxon>Peptostreptococcales</taxon>
        <taxon>Natronincolaceae</taxon>
        <taxon>Alkaliphilus</taxon>
    </lineage>
</organism>
<dbReference type="Pfam" id="PF07700">
    <property type="entry name" value="HNOB"/>
    <property type="match status" value="1"/>
</dbReference>
<reference evidence="7" key="1">
    <citation type="journal article" date="2016" name="Genome Announc.">
        <title>Complete genome sequence of Alkaliphilus metalliredigens strain QYMF, an alkaliphilic and metal-reducing bacterium isolated from borax-contaminated leachate ponds.</title>
        <authorList>
            <person name="Hwang C."/>
            <person name="Copeland A."/>
            <person name="Lucas S."/>
            <person name="Lapidus A."/>
            <person name="Barry K."/>
            <person name="Detter J.C."/>
            <person name="Glavina Del Rio T."/>
            <person name="Hammon N."/>
            <person name="Israni S."/>
            <person name="Dalin E."/>
            <person name="Tice H."/>
            <person name="Pitluck S."/>
            <person name="Chertkov O."/>
            <person name="Brettin T."/>
            <person name="Bruce D."/>
            <person name="Han C."/>
            <person name="Schmutz J."/>
            <person name="Larimer F."/>
            <person name="Land M.L."/>
            <person name="Hauser L."/>
            <person name="Kyrpides N."/>
            <person name="Mikhailova N."/>
            <person name="Ye Q."/>
            <person name="Zhou J."/>
            <person name="Richardson P."/>
            <person name="Fields M.W."/>
        </authorList>
    </citation>
    <scope>NUCLEOTIDE SEQUENCE [LARGE SCALE GENOMIC DNA]</scope>
    <source>
        <strain evidence="7">QYMF</strain>
    </source>
</reference>
<dbReference type="HOGENOM" id="CLU_000445_107_18_9"/>
<feature type="transmembrane region" description="Helical" evidence="4">
    <location>
        <begin position="203"/>
        <end position="225"/>
    </location>
</feature>
<dbReference type="AlphaFoldDB" id="A6TMH7"/>
<protein>
    <submittedName>
        <fullName evidence="6">Methyl-accepting chemotaxis sensory transducer</fullName>
    </submittedName>
</protein>
<dbReference type="SUPFAM" id="SSF111126">
    <property type="entry name" value="Ligand-binding domain in the NO signalling and Golgi transport"/>
    <property type="match status" value="1"/>
</dbReference>
<evidence type="ECO:0000256" key="4">
    <source>
        <dbReference type="SAM" id="Phobius"/>
    </source>
</evidence>
<evidence type="ECO:0000256" key="1">
    <source>
        <dbReference type="ARBA" id="ARBA00023224"/>
    </source>
</evidence>
<dbReference type="KEGG" id="amt:Amet_1187"/>
<dbReference type="InterPro" id="IPR004089">
    <property type="entry name" value="MCPsignal_dom"/>
</dbReference>
<dbReference type="Gene3D" id="3.90.1520.10">
    <property type="entry name" value="H-NOX domain"/>
    <property type="match status" value="1"/>
</dbReference>
<feature type="domain" description="Methyl-accepting transducer" evidence="5">
    <location>
        <begin position="317"/>
        <end position="574"/>
    </location>
</feature>
<accession>A6TMH7</accession>
<evidence type="ECO:0000256" key="3">
    <source>
        <dbReference type="SAM" id="Coils"/>
    </source>
</evidence>
<evidence type="ECO:0000259" key="5">
    <source>
        <dbReference type="PROSITE" id="PS50111"/>
    </source>
</evidence>
<dbReference type="eggNOG" id="COG0840">
    <property type="taxonomic scope" value="Bacteria"/>
</dbReference>
<proteinExistence type="predicted"/>
<dbReference type="OrthoDB" id="1660488at2"/>
<dbReference type="RefSeq" id="WP_012062436.1">
    <property type="nucleotide sequence ID" value="NC_009633.1"/>
</dbReference>
<evidence type="ECO:0000313" key="7">
    <source>
        <dbReference type="Proteomes" id="UP000001572"/>
    </source>
</evidence>
<dbReference type="EMBL" id="CP000724">
    <property type="protein sequence ID" value="ABR47395.1"/>
    <property type="molecule type" value="Genomic_DNA"/>
</dbReference>
<dbReference type="InterPro" id="IPR038158">
    <property type="entry name" value="H-NOX_domain_sf"/>
</dbReference>
<dbReference type="STRING" id="293826.Amet_1187"/>
<dbReference type="GO" id="GO:0007165">
    <property type="term" value="P:signal transduction"/>
    <property type="evidence" value="ECO:0007669"/>
    <property type="project" value="UniProtKB-KW"/>
</dbReference>
<gene>
    <name evidence="6" type="ordered locus">Amet_1187</name>
</gene>
<sequence>MKGTVVSTWLQSLRDLFDHDVVDRAVESIGWSKERMITPLEDIKDEEIFSIFDYISKETNEPVDTIWRKVGKQNIYSFQKWFPSYFERHSLKGFLLMMDDVHAQLTKMIKGANPPRLIAEEISGKEIEITYISHRGLFDYFLGLLEGSAAYFNEKLTHQKLDSGTTDDGRQFMKVRIQLEKSPDQIIRPRFTKLMGFGVIQSLPLKLSLFPSLTLLITLALLPQITWFTTLFVTGITFFSSLLVASLVTGPLNILQAELEKLQNHDFASKTTVKTGDTIENLVDALNHTKLVLKKDFLFLKGGNDDMSNFVQEFSVISQNMKQLSDSISDVVNEVALGATNQAEETESSVFVLDQYITALNQIVTKETEGKDQLKQSTYKLQSSFNDIQTVTKDINQVRNNFSTVNEKGQELSTQVSKILEISSTVEFIADQTNLLALNAAIEAARAGEAGRGFSVVAEEIRKLAENSKQAVGEINENLAFFIQQIEGFVGDIQNQYGQLASSNETLEKVTAENHTSTEEIVSVSDMIVKLIDELSSETNRLSAVVENIHALAAIAEENSAASEEMNANVTQYSEKVKDLSDNIQLLEILTGNFKSELKKYEI</sequence>
<dbReference type="SUPFAM" id="SSF58104">
    <property type="entry name" value="Methyl-accepting chemotaxis protein (MCP) signaling domain"/>
    <property type="match status" value="1"/>
</dbReference>
<dbReference type="GO" id="GO:0020037">
    <property type="term" value="F:heme binding"/>
    <property type="evidence" value="ECO:0007669"/>
    <property type="project" value="InterPro"/>
</dbReference>
<keyword evidence="7" id="KW-1185">Reference proteome</keyword>
<dbReference type="Proteomes" id="UP000001572">
    <property type="component" value="Chromosome"/>
</dbReference>
<keyword evidence="4" id="KW-0472">Membrane</keyword>
<dbReference type="PANTHER" id="PTHR32089">
    <property type="entry name" value="METHYL-ACCEPTING CHEMOTAXIS PROTEIN MCPB"/>
    <property type="match status" value="1"/>
</dbReference>
<keyword evidence="1 2" id="KW-0807">Transducer</keyword>
<evidence type="ECO:0000313" key="6">
    <source>
        <dbReference type="EMBL" id="ABR47395.1"/>
    </source>
</evidence>
<dbReference type="Gene3D" id="1.10.287.950">
    <property type="entry name" value="Methyl-accepting chemotaxis protein"/>
    <property type="match status" value="1"/>
</dbReference>
<dbReference type="GO" id="GO:0016020">
    <property type="term" value="C:membrane"/>
    <property type="evidence" value="ECO:0007669"/>
    <property type="project" value="InterPro"/>
</dbReference>
<evidence type="ECO:0000256" key="2">
    <source>
        <dbReference type="PROSITE-ProRule" id="PRU00284"/>
    </source>
</evidence>
<dbReference type="InterPro" id="IPR024096">
    <property type="entry name" value="NO_sig/Golgi_transp_ligand-bd"/>
</dbReference>
<dbReference type="SMART" id="SM00283">
    <property type="entry name" value="MA"/>
    <property type="match status" value="1"/>
</dbReference>
<name>A6TMH7_ALKMQ</name>
<dbReference type="InterPro" id="IPR011644">
    <property type="entry name" value="Heme_NO-bd"/>
</dbReference>
<keyword evidence="4" id="KW-1133">Transmembrane helix</keyword>
<dbReference type="PANTHER" id="PTHR32089:SF112">
    <property type="entry name" value="LYSOZYME-LIKE PROTEIN-RELATED"/>
    <property type="match status" value="1"/>
</dbReference>
<dbReference type="PROSITE" id="PS50111">
    <property type="entry name" value="CHEMOTAXIS_TRANSDUC_2"/>
    <property type="match status" value="1"/>
</dbReference>
<feature type="transmembrane region" description="Helical" evidence="4">
    <location>
        <begin position="231"/>
        <end position="255"/>
    </location>
</feature>
<dbReference type="Pfam" id="PF00015">
    <property type="entry name" value="MCPsignal"/>
    <property type="match status" value="1"/>
</dbReference>
<keyword evidence="3" id="KW-0175">Coiled coil</keyword>
<feature type="coiled-coil region" evidence="3">
    <location>
        <begin position="563"/>
        <end position="590"/>
    </location>
</feature>